<dbReference type="PANTHER" id="PTHR45229">
    <property type="entry name" value="CONSTITUTIVE ORNITHINE DECARBOXYLASE"/>
    <property type="match status" value="1"/>
</dbReference>
<feature type="domain" description="Orn/Lys/Arg decarboxylases family 1 pyridoxal-P attachment site" evidence="6">
    <location>
        <begin position="393"/>
        <end position="407"/>
    </location>
</feature>
<dbReference type="FunFam" id="3.40.640.10:FF:000008">
    <property type="entry name" value="Lysine decarboxylase, inducible"/>
    <property type="match status" value="1"/>
</dbReference>
<sequence length="878" mass="96758">MKFRFPIVIIDEDYRSENTSGLGIRALAQAIEEEGFEVLGVTSYGDLSQFAQQQSRASAFILSIDDEEFSLGDGGTDPVIHSLRSFIGEVRRKNADVPIYIYGETKTSRHLPNDILRELHGFIHMFEDTPEFVAKHIIREAKSYLEGVQPPFFKALLDYAEDGSYSWHCPGHSGGVAFLKSPVGQMYHQFYGENMLRADVCNAVEELGQLLDHNGAIGESERNAARIFNADHCYFVTNGTSTSNKIVWHHAVAPGDVVVVDRNCHKSILHSIIMTGAIPVFLKPTRNHFGIIGPIPQSEFSVESIQAKIAANPLLKGVDAKTVKPRVLTLTQSTYDGVLYNTETIKSMLDGYVANLHFDEAWLPHAAFHPFYGSYHAMGKKRARPKHSVVYATQSIHKLLAGISQASHVLVQDSQTEKLDHHLFNEAYLMHTSTSPQYSIIASCDVAAAMMEPPGGTALVEESILEALDFRRAMRKVEDEFGDDDWWFEVWGPEKLADEGVGSAQDWIIRGHDAAPKRSKAKNGKEFDNWHGFGELADGFNMLDPIKSTIVTPGLDLDGDFSDTGIPASIVTKYLAEHGVVVEKTGLYSFFIMFTIGITKGRWNTMLTALQQFKDDYDRNQPLARILPEFCQQHRRYERMGLRDLCQHVHQLYAKYDIARLTTEMYLSDLQPAMKPTDAYAHIAQRKTERVEIDHLEGRITVGLVTPYPPGIPLLIPGEVFNRKIVDYLLFAREFAKECPGFETDIHGLVELQSEDGEVRYYADCVAGTAPARKTPAGGKPAAKKAVKTAAKPAAKTAAKTVAKAAAKTVAKAAAKPAAKPAAKVAKAAAVTGVKAPAKRPAARKAQPAAPEVGTAAKPARGRKMVQVGDDGPFGRTI</sequence>
<dbReference type="Pfam" id="PF01276">
    <property type="entry name" value="OKR_DC_1"/>
    <property type="match status" value="1"/>
</dbReference>
<dbReference type="Pfam" id="PF03711">
    <property type="entry name" value="OKR_DC_1_C"/>
    <property type="match status" value="1"/>
</dbReference>
<accession>A0AAJ2R0V5</accession>
<dbReference type="GO" id="GO:0030170">
    <property type="term" value="F:pyridoxal phosphate binding"/>
    <property type="evidence" value="ECO:0007669"/>
    <property type="project" value="TreeGrafter"/>
</dbReference>
<gene>
    <name evidence="7" type="ORF">SGN30_09870</name>
</gene>
<dbReference type="InterPro" id="IPR008286">
    <property type="entry name" value="Prn/Lys/Arg_de-COase_C"/>
</dbReference>
<feature type="region of interest" description="Disordered" evidence="5">
    <location>
        <begin position="838"/>
        <end position="859"/>
    </location>
</feature>
<dbReference type="PANTHER" id="PTHR45229:SF3">
    <property type="entry name" value="BIODEGRADATIVE ARGININE DECARBOXYLASE"/>
    <property type="match status" value="1"/>
</dbReference>
<dbReference type="SUPFAM" id="SSF55904">
    <property type="entry name" value="Ornithine decarboxylase C-terminal domain"/>
    <property type="match status" value="1"/>
</dbReference>
<dbReference type="Gene3D" id="3.90.100.10">
    <property type="entry name" value="Orn/Lys/Arg decarboxylase, C-terminal domain"/>
    <property type="match status" value="1"/>
</dbReference>
<evidence type="ECO:0000313" key="8">
    <source>
        <dbReference type="Proteomes" id="UP001287445"/>
    </source>
</evidence>
<evidence type="ECO:0000259" key="6">
    <source>
        <dbReference type="PROSITE" id="PS00703"/>
    </source>
</evidence>
<name>A0AAJ2R0V5_DELAC</name>
<dbReference type="InterPro" id="IPR015421">
    <property type="entry name" value="PyrdxlP-dep_Trfase_major"/>
</dbReference>
<reference evidence="7" key="1">
    <citation type="submission" date="2023-11" db="EMBL/GenBank/DDBJ databases">
        <title>Identification and selenium tolerance of Delftia acidovorans R3-25.</title>
        <authorList>
            <person name="Zhang S."/>
            <person name="Liu Y."/>
            <person name="Guo Y."/>
        </authorList>
    </citation>
    <scope>NUCLEOTIDE SEQUENCE</scope>
    <source>
        <strain evidence="7">R3-25</strain>
    </source>
</reference>
<keyword evidence="2" id="KW-0210">Decarboxylase</keyword>
<keyword evidence="3" id="KW-0663">Pyridoxal phosphate</keyword>
<evidence type="ECO:0000313" key="7">
    <source>
        <dbReference type="EMBL" id="MDX4953725.1"/>
    </source>
</evidence>
<dbReference type="InterPro" id="IPR015422">
    <property type="entry name" value="PyrdxlP-dep_Trfase_small"/>
</dbReference>
<dbReference type="GO" id="GO:0005829">
    <property type="term" value="C:cytosol"/>
    <property type="evidence" value="ECO:0007669"/>
    <property type="project" value="TreeGrafter"/>
</dbReference>
<dbReference type="GO" id="GO:0008792">
    <property type="term" value="F:arginine decarboxylase activity"/>
    <property type="evidence" value="ECO:0007669"/>
    <property type="project" value="TreeGrafter"/>
</dbReference>
<proteinExistence type="inferred from homology"/>
<organism evidence="7 8">
    <name type="scientific">Delftia acidovorans</name>
    <name type="common">Pseudomonas acidovorans</name>
    <name type="synonym">Comamonas acidovorans</name>
    <dbReference type="NCBI Taxonomy" id="80866"/>
    <lineage>
        <taxon>Bacteria</taxon>
        <taxon>Pseudomonadati</taxon>
        <taxon>Pseudomonadota</taxon>
        <taxon>Betaproteobacteria</taxon>
        <taxon>Burkholderiales</taxon>
        <taxon>Comamonadaceae</taxon>
        <taxon>Delftia</taxon>
    </lineage>
</organism>
<evidence type="ECO:0000256" key="4">
    <source>
        <dbReference type="ARBA" id="ARBA00023239"/>
    </source>
</evidence>
<dbReference type="PROSITE" id="PS00703">
    <property type="entry name" value="OKR_DC_1"/>
    <property type="match status" value="1"/>
</dbReference>
<dbReference type="InterPro" id="IPR011193">
    <property type="entry name" value="Orn/lys/arg_de-COase"/>
</dbReference>
<protein>
    <submittedName>
        <fullName evidence="7">Arginine/lysine/ornithine decarboxylase</fullName>
    </submittedName>
</protein>
<dbReference type="AlphaFoldDB" id="A0AAJ2R0V5"/>
<comment type="similarity">
    <text evidence="1">Belongs to the Orn/Lys/Arg decarboxylase class-I family.</text>
</comment>
<dbReference type="Pfam" id="PF03709">
    <property type="entry name" value="OKR_DC_1_N"/>
    <property type="match status" value="1"/>
</dbReference>
<evidence type="ECO:0000256" key="1">
    <source>
        <dbReference type="ARBA" id="ARBA00010671"/>
    </source>
</evidence>
<keyword evidence="4" id="KW-0456">Lyase</keyword>
<dbReference type="InterPro" id="IPR036633">
    <property type="entry name" value="Prn/Lys/Arg_de-COase_C_sf"/>
</dbReference>
<dbReference type="Gene3D" id="3.40.640.10">
    <property type="entry name" value="Type I PLP-dependent aspartate aminotransferase-like (Major domain)"/>
    <property type="match status" value="1"/>
</dbReference>
<dbReference type="Gene3D" id="3.40.50.2300">
    <property type="match status" value="1"/>
</dbReference>
<dbReference type="Proteomes" id="UP001287445">
    <property type="component" value="Unassembled WGS sequence"/>
</dbReference>
<dbReference type="GO" id="GO:0006527">
    <property type="term" value="P:L-arginine catabolic process"/>
    <property type="evidence" value="ECO:0007669"/>
    <property type="project" value="TreeGrafter"/>
</dbReference>
<dbReference type="InterPro" id="IPR000310">
    <property type="entry name" value="Orn/Lys/Arg_deCO2ase_major_dom"/>
</dbReference>
<dbReference type="Gene3D" id="3.90.1150.10">
    <property type="entry name" value="Aspartate Aminotransferase, domain 1"/>
    <property type="match status" value="1"/>
</dbReference>
<dbReference type="EMBL" id="JAWWMZ010000003">
    <property type="protein sequence ID" value="MDX4953725.1"/>
    <property type="molecule type" value="Genomic_DNA"/>
</dbReference>
<comment type="caution">
    <text evidence="7">The sequence shown here is derived from an EMBL/GenBank/DDBJ whole genome shotgun (WGS) entry which is preliminary data.</text>
</comment>
<evidence type="ECO:0000256" key="3">
    <source>
        <dbReference type="ARBA" id="ARBA00022898"/>
    </source>
</evidence>
<dbReference type="InterPro" id="IPR015424">
    <property type="entry name" value="PyrdxlP-dep_Trfase"/>
</dbReference>
<evidence type="ECO:0000256" key="5">
    <source>
        <dbReference type="SAM" id="MobiDB-lite"/>
    </source>
</evidence>
<evidence type="ECO:0000256" key="2">
    <source>
        <dbReference type="ARBA" id="ARBA00022793"/>
    </source>
</evidence>
<dbReference type="RefSeq" id="WP_319073280.1">
    <property type="nucleotide sequence ID" value="NZ_JAWWMZ010000003.1"/>
</dbReference>
<dbReference type="SUPFAM" id="SSF53383">
    <property type="entry name" value="PLP-dependent transferases"/>
    <property type="match status" value="1"/>
</dbReference>
<dbReference type="InterPro" id="IPR005308">
    <property type="entry name" value="OKR_de-COase_N"/>
</dbReference>